<organism evidence="1">
    <name type="scientific">bioreactor metagenome</name>
    <dbReference type="NCBI Taxonomy" id="1076179"/>
    <lineage>
        <taxon>unclassified sequences</taxon>
        <taxon>metagenomes</taxon>
        <taxon>ecological metagenomes</taxon>
    </lineage>
</organism>
<dbReference type="EMBL" id="VSSQ01020448">
    <property type="protein sequence ID" value="MPM65307.1"/>
    <property type="molecule type" value="Genomic_DNA"/>
</dbReference>
<reference evidence="1" key="1">
    <citation type="submission" date="2019-08" db="EMBL/GenBank/DDBJ databases">
        <authorList>
            <person name="Kucharzyk K."/>
            <person name="Murdoch R.W."/>
            <person name="Higgins S."/>
            <person name="Loffler F."/>
        </authorList>
    </citation>
    <scope>NUCLEOTIDE SEQUENCE</scope>
</reference>
<comment type="caution">
    <text evidence="1">The sequence shown here is derived from an EMBL/GenBank/DDBJ whole genome shotgun (WGS) entry which is preliminary data.</text>
</comment>
<gene>
    <name evidence="1" type="ORF">SDC9_112202</name>
</gene>
<accession>A0A645BIX0</accession>
<proteinExistence type="predicted"/>
<dbReference type="InterPro" id="IPR045764">
    <property type="entry name" value="DUF6132"/>
</dbReference>
<name>A0A645BIX0_9ZZZZ</name>
<dbReference type="Pfam" id="PF19628">
    <property type="entry name" value="DUF6132"/>
    <property type="match status" value="1"/>
</dbReference>
<dbReference type="AlphaFoldDB" id="A0A645BIX0"/>
<evidence type="ECO:0000313" key="1">
    <source>
        <dbReference type="EMBL" id="MPM65307.1"/>
    </source>
</evidence>
<protein>
    <submittedName>
        <fullName evidence="1">Uncharacterized protein</fullName>
    </submittedName>
</protein>
<sequence length="52" mass="5244">MRYLLGAVIGGAVGFLYYKLVGCPTGSCPITSSPYGSTLYGVVMGLLIGGAV</sequence>